<dbReference type="PANTHER" id="PTHR40080:SF1">
    <property type="entry name" value="TRPR-LIKE PROTEIN YERC_YECD"/>
    <property type="match status" value="1"/>
</dbReference>
<protein>
    <submittedName>
        <fullName evidence="1">TrpR-like protein YerC/YecD</fullName>
    </submittedName>
</protein>
<dbReference type="InterPro" id="IPR038116">
    <property type="entry name" value="TrpR-like_sf"/>
</dbReference>
<name>A0A7L7KVD6_9MOLU</name>
<gene>
    <name evidence="1" type="ORF">G4Z02_09355</name>
</gene>
<dbReference type="GO" id="GO:0043565">
    <property type="term" value="F:sequence-specific DNA binding"/>
    <property type="evidence" value="ECO:0007669"/>
    <property type="project" value="InterPro"/>
</dbReference>
<dbReference type="PIRSF" id="PIRSF012508">
    <property type="entry name" value="YerC"/>
    <property type="match status" value="1"/>
</dbReference>
<proteinExistence type="predicted"/>
<keyword evidence="2" id="KW-1185">Reference proteome</keyword>
<dbReference type="GO" id="GO:0003700">
    <property type="term" value="F:DNA-binding transcription factor activity"/>
    <property type="evidence" value="ECO:0007669"/>
    <property type="project" value="InterPro"/>
</dbReference>
<evidence type="ECO:0000313" key="1">
    <source>
        <dbReference type="EMBL" id="QMS85944.1"/>
    </source>
</evidence>
<dbReference type="Proteomes" id="UP000514720">
    <property type="component" value="Chromosome"/>
</dbReference>
<dbReference type="InterPro" id="IPR000831">
    <property type="entry name" value="Trp_repress"/>
</dbReference>
<dbReference type="EMBL" id="CP048914">
    <property type="protein sequence ID" value="QMS85944.1"/>
    <property type="molecule type" value="Genomic_DNA"/>
</dbReference>
<dbReference type="InterPro" id="IPR013368">
    <property type="entry name" value="YecD_YerC"/>
</dbReference>
<dbReference type="KEGG" id="xcl:G4Z02_09355"/>
<dbReference type="NCBIfam" id="TIGR02531">
    <property type="entry name" value="yecD_yerC"/>
    <property type="match status" value="1"/>
</dbReference>
<dbReference type="RefSeq" id="WP_258877758.1">
    <property type="nucleotide sequence ID" value="NZ_CP048914.1"/>
</dbReference>
<sequence length="100" mass="11835">MNYRYKIQNEQIDRLFEAILKLENIEECYRFFDDLCTINELEAFGQRFDVAKMLYAKKTYQEIERETGISAATISKISKSFTFGPGGYELLIKKLRNEDE</sequence>
<dbReference type="AlphaFoldDB" id="A0A7L7KVD6"/>
<organism evidence="1 2">
    <name type="scientific">Candidatus Xianfuyuplasma coldseepsis</name>
    <dbReference type="NCBI Taxonomy" id="2782163"/>
    <lineage>
        <taxon>Bacteria</taxon>
        <taxon>Bacillati</taxon>
        <taxon>Mycoplasmatota</taxon>
        <taxon>Mollicutes</taxon>
        <taxon>Candidatus Izemoplasmatales</taxon>
        <taxon>Candidatus Izemoplasmataceae</taxon>
        <taxon>Candidatus Xianfuyuplasma</taxon>
    </lineage>
</organism>
<dbReference type="Gene3D" id="1.10.1270.10">
    <property type="entry name" value="TrpR-like"/>
    <property type="match status" value="1"/>
</dbReference>
<dbReference type="InterPro" id="IPR010921">
    <property type="entry name" value="Trp_repressor/repl_initiator"/>
</dbReference>
<dbReference type="SUPFAM" id="SSF48295">
    <property type="entry name" value="TrpR-like"/>
    <property type="match status" value="1"/>
</dbReference>
<accession>A0A7L7KVD6</accession>
<reference evidence="1 2" key="1">
    <citation type="submission" date="2020-02" db="EMBL/GenBank/DDBJ databases">
        <authorList>
            <person name="Zheng R.K."/>
            <person name="Sun C.M."/>
        </authorList>
    </citation>
    <scope>NUCLEOTIDE SEQUENCE [LARGE SCALE GENOMIC DNA]</scope>
    <source>
        <strain evidence="2">zrk13</strain>
    </source>
</reference>
<dbReference type="PANTHER" id="PTHR40080">
    <property type="entry name" value="LMO1763 PROTEIN"/>
    <property type="match status" value="1"/>
</dbReference>
<dbReference type="Pfam" id="PF01371">
    <property type="entry name" value="Trp_repressor"/>
    <property type="match status" value="1"/>
</dbReference>
<evidence type="ECO:0000313" key="2">
    <source>
        <dbReference type="Proteomes" id="UP000514720"/>
    </source>
</evidence>